<dbReference type="AlphaFoldDB" id="A0AAJ4A2I9"/>
<dbReference type="EMBL" id="CP041166">
    <property type="protein sequence ID" value="QFR42694.1"/>
    <property type="molecule type" value="Genomic_DNA"/>
</dbReference>
<sequence>MVRRETSFGRAAFTMIELIFAIVIVSIAVISLPTMIQITSKGIESNIVQEAIFAASAELMGATSYYWDANSMEDNETSRLSRVIDVDNDCEDNASSPRYRLRDGHIAQPYHRRCLNDKTVGIDGNPSTDFPNINNFTGGEIFDINVTEASGYKDIYTSSINVAYVDETGATNNNIKKITTTITNSKGETIIKLNTYSANIGEIDYYKRRF</sequence>
<reference evidence="3" key="1">
    <citation type="submission" date="2019-06" db="EMBL/GenBank/DDBJ databases">
        <title>Sulfurimonas gotlandica sp. nov., a chemoautotrophic and psychrotolerant epsilonproteobacterium isolated from a pelagic redoxcline, and an emended description of the genus Sulfurimonas.</title>
        <authorList>
            <person name="Wang S."/>
            <person name="Jiang L."/>
            <person name="Shao Z."/>
        </authorList>
    </citation>
    <scope>NUCLEOTIDE SEQUENCE [LARGE SCALE GENOMIC DNA]</scope>
    <source>
        <strain evidence="3">1-1N</strain>
    </source>
</reference>
<evidence type="ECO:0000256" key="1">
    <source>
        <dbReference type="SAM" id="Phobius"/>
    </source>
</evidence>
<keyword evidence="1" id="KW-0812">Transmembrane</keyword>
<evidence type="ECO:0000313" key="3">
    <source>
        <dbReference type="Proteomes" id="UP000326061"/>
    </source>
</evidence>
<dbReference type="NCBIfam" id="TIGR02532">
    <property type="entry name" value="IV_pilin_GFxxxE"/>
    <property type="match status" value="1"/>
</dbReference>
<name>A0AAJ4A2I9_9BACT</name>
<dbReference type="InterPro" id="IPR012902">
    <property type="entry name" value="N_methyl_site"/>
</dbReference>
<protein>
    <submittedName>
        <fullName evidence="2">Type II secretion system protein</fullName>
    </submittedName>
</protein>
<organism evidence="2 3">
    <name type="scientific">Sulfurimonas xiamenensis</name>
    <dbReference type="NCBI Taxonomy" id="2590021"/>
    <lineage>
        <taxon>Bacteria</taxon>
        <taxon>Pseudomonadati</taxon>
        <taxon>Campylobacterota</taxon>
        <taxon>Epsilonproteobacteria</taxon>
        <taxon>Campylobacterales</taxon>
        <taxon>Sulfurimonadaceae</taxon>
        <taxon>Sulfurimonas</taxon>
    </lineage>
</organism>
<keyword evidence="1" id="KW-0472">Membrane</keyword>
<keyword evidence="3" id="KW-1185">Reference proteome</keyword>
<dbReference type="KEGG" id="suln:FJR47_01690"/>
<dbReference type="Proteomes" id="UP000326061">
    <property type="component" value="Chromosome"/>
</dbReference>
<gene>
    <name evidence="2" type="ORF">FJR47_01690</name>
</gene>
<evidence type="ECO:0000313" key="2">
    <source>
        <dbReference type="EMBL" id="QFR42694.1"/>
    </source>
</evidence>
<proteinExistence type="predicted"/>
<dbReference type="RefSeq" id="WP_152298760.1">
    <property type="nucleotide sequence ID" value="NZ_CP041166.1"/>
</dbReference>
<keyword evidence="1" id="KW-1133">Transmembrane helix</keyword>
<accession>A0AAJ4A2I9</accession>
<feature type="transmembrane region" description="Helical" evidence="1">
    <location>
        <begin position="12"/>
        <end position="36"/>
    </location>
</feature>